<keyword evidence="2" id="KW-0472">Membrane</keyword>
<dbReference type="AlphaFoldDB" id="A0A8J8TS92"/>
<dbReference type="EMBL" id="PHNJ01000001">
    <property type="protein sequence ID" value="TYL40373.1"/>
    <property type="molecule type" value="Genomic_DNA"/>
</dbReference>
<sequence length="131" mass="14568">MAERAEQQPIPDRLVCPNCPADYPTPFSRRYITCRRCGSEFLAPDDARDAETDEANAEEVVGDERSEEAADGRSDDRTRRYLQTIQTGAPAIALGFNGAAFCFWLVGIVSFEIAIMTMVLVTNGYLVQDRL</sequence>
<evidence type="ECO:0000313" key="3">
    <source>
        <dbReference type="EMBL" id="TYL40373.1"/>
    </source>
</evidence>
<evidence type="ECO:0000256" key="2">
    <source>
        <dbReference type="SAM" id="Phobius"/>
    </source>
</evidence>
<comment type="caution">
    <text evidence="3">The sequence shown here is derived from an EMBL/GenBank/DDBJ whole genome shotgun (WGS) entry which is preliminary data.</text>
</comment>
<accession>A0A8J8TS92</accession>
<feature type="compositionally biased region" description="Acidic residues" evidence="1">
    <location>
        <begin position="51"/>
        <end position="61"/>
    </location>
</feature>
<dbReference type="RefSeq" id="WP_148856163.1">
    <property type="nucleotide sequence ID" value="NZ_PHNJ01000001.1"/>
</dbReference>
<protein>
    <submittedName>
        <fullName evidence="3">Uncharacterized protein</fullName>
    </submittedName>
</protein>
<evidence type="ECO:0000313" key="4">
    <source>
        <dbReference type="Proteomes" id="UP000766904"/>
    </source>
</evidence>
<feature type="region of interest" description="Disordered" evidence="1">
    <location>
        <begin position="45"/>
        <end position="77"/>
    </location>
</feature>
<feature type="compositionally biased region" description="Basic and acidic residues" evidence="1">
    <location>
        <begin position="62"/>
        <end position="77"/>
    </location>
</feature>
<keyword evidence="2" id="KW-1133">Transmembrane helix</keyword>
<evidence type="ECO:0000256" key="1">
    <source>
        <dbReference type="SAM" id="MobiDB-lite"/>
    </source>
</evidence>
<feature type="transmembrane region" description="Helical" evidence="2">
    <location>
        <begin position="103"/>
        <end position="127"/>
    </location>
</feature>
<keyword evidence="2" id="KW-0812">Transmembrane</keyword>
<name>A0A8J8TS92_9EURY</name>
<gene>
    <name evidence="3" type="ORF">CV102_02005</name>
</gene>
<dbReference type="OrthoDB" id="189967at2157"/>
<dbReference type="Proteomes" id="UP000766904">
    <property type="component" value="Unassembled WGS sequence"/>
</dbReference>
<reference evidence="3" key="1">
    <citation type="submission" date="2017-11" db="EMBL/GenBank/DDBJ databases">
        <authorList>
            <person name="Kajale S.C."/>
            <person name="Sharma A."/>
        </authorList>
    </citation>
    <scope>NUCLEOTIDE SEQUENCE</scope>
    <source>
        <strain evidence="3">LS1_42</strain>
    </source>
</reference>
<keyword evidence="4" id="KW-1185">Reference proteome</keyword>
<organism evidence="3 4">
    <name type="scientific">Natronococcus pandeyae</name>
    <dbReference type="NCBI Taxonomy" id="2055836"/>
    <lineage>
        <taxon>Archaea</taxon>
        <taxon>Methanobacteriati</taxon>
        <taxon>Methanobacteriota</taxon>
        <taxon>Stenosarchaea group</taxon>
        <taxon>Halobacteria</taxon>
        <taxon>Halobacteriales</taxon>
        <taxon>Natrialbaceae</taxon>
        <taxon>Natronococcus</taxon>
    </lineage>
</organism>
<proteinExistence type="predicted"/>